<evidence type="ECO:0000313" key="2">
    <source>
        <dbReference type="Proteomes" id="UP000315636"/>
    </source>
</evidence>
<gene>
    <name evidence="1" type="ORF">SAMN06264849_10890</name>
</gene>
<dbReference type="OrthoDB" id="9792518at2"/>
<evidence type="ECO:0000313" key="1">
    <source>
        <dbReference type="EMBL" id="SMO80250.1"/>
    </source>
</evidence>
<dbReference type="InterPro" id="IPR023198">
    <property type="entry name" value="PGP-like_dom2"/>
</dbReference>
<organism evidence="1 2">
    <name type="scientific">Melghirimyces algeriensis</name>
    <dbReference type="NCBI Taxonomy" id="910412"/>
    <lineage>
        <taxon>Bacteria</taxon>
        <taxon>Bacillati</taxon>
        <taxon>Bacillota</taxon>
        <taxon>Bacilli</taxon>
        <taxon>Bacillales</taxon>
        <taxon>Thermoactinomycetaceae</taxon>
        <taxon>Melghirimyces</taxon>
    </lineage>
</organism>
<dbReference type="GO" id="GO:0006281">
    <property type="term" value="P:DNA repair"/>
    <property type="evidence" value="ECO:0007669"/>
    <property type="project" value="TreeGrafter"/>
</dbReference>
<reference evidence="1 2" key="1">
    <citation type="submission" date="2017-05" db="EMBL/GenBank/DDBJ databases">
        <authorList>
            <person name="Varghese N."/>
            <person name="Submissions S."/>
        </authorList>
    </citation>
    <scope>NUCLEOTIDE SEQUENCE [LARGE SCALE GENOMIC DNA]</scope>
    <source>
        <strain evidence="1 2">DSM 45474</strain>
    </source>
</reference>
<dbReference type="InterPro" id="IPR041492">
    <property type="entry name" value="HAD_2"/>
</dbReference>
<dbReference type="SUPFAM" id="SSF56784">
    <property type="entry name" value="HAD-like"/>
    <property type="match status" value="1"/>
</dbReference>
<protein>
    <submittedName>
        <fullName evidence="1">Phosphoglycolate phosphatase, HAD superfamily</fullName>
    </submittedName>
</protein>
<dbReference type="GO" id="GO:0008967">
    <property type="term" value="F:phosphoglycolate phosphatase activity"/>
    <property type="evidence" value="ECO:0007669"/>
    <property type="project" value="TreeGrafter"/>
</dbReference>
<dbReference type="InterPro" id="IPR050155">
    <property type="entry name" value="HAD-like_hydrolase_sf"/>
</dbReference>
<keyword evidence="2" id="KW-1185">Reference proteome</keyword>
<dbReference type="Gene3D" id="1.10.150.240">
    <property type="entry name" value="Putative phosphatase, domain 2"/>
    <property type="match status" value="1"/>
</dbReference>
<dbReference type="PANTHER" id="PTHR43434">
    <property type="entry name" value="PHOSPHOGLYCOLATE PHOSPHATASE"/>
    <property type="match status" value="1"/>
</dbReference>
<dbReference type="Gene3D" id="3.40.50.1000">
    <property type="entry name" value="HAD superfamily/HAD-like"/>
    <property type="match status" value="1"/>
</dbReference>
<dbReference type="SFLD" id="SFLDG01129">
    <property type="entry name" value="C1.5:_HAD__Beta-PGM__Phosphata"/>
    <property type="match status" value="1"/>
</dbReference>
<dbReference type="InterPro" id="IPR023214">
    <property type="entry name" value="HAD_sf"/>
</dbReference>
<dbReference type="InterPro" id="IPR036412">
    <property type="entry name" value="HAD-like_sf"/>
</dbReference>
<proteinExistence type="predicted"/>
<dbReference type="Pfam" id="PF13419">
    <property type="entry name" value="HAD_2"/>
    <property type="match status" value="1"/>
</dbReference>
<dbReference type="RefSeq" id="WP_142506056.1">
    <property type="nucleotide sequence ID" value="NZ_FXTI01000008.1"/>
</dbReference>
<dbReference type="SFLD" id="SFLDS00003">
    <property type="entry name" value="Haloacid_Dehalogenase"/>
    <property type="match status" value="1"/>
</dbReference>
<accession>A0A521EAR1</accession>
<dbReference type="GO" id="GO:0005829">
    <property type="term" value="C:cytosol"/>
    <property type="evidence" value="ECO:0007669"/>
    <property type="project" value="TreeGrafter"/>
</dbReference>
<dbReference type="Proteomes" id="UP000315636">
    <property type="component" value="Unassembled WGS sequence"/>
</dbReference>
<dbReference type="AlphaFoldDB" id="A0A521EAR1"/>
<dbReference type="EMBL" id="FXTI01000008">
    <property type="protein sequence ID" value="SMO80250.1"/>
    <property type="molecule type" value="Genomic_DNA"/>
</dbReference>
<dbReference type="PANTHER" id="PTHR43434:SF1">
    <property type="entry name" value="PHOSPHOGLYCOLATE PHOSPHATASE"/>
    <property type="match status" value="1"/>
</dbReference>
<name>A0A521EAR1_9BACL</name>
<sequence>MTENRGNTIIFDLDGTLFQTEKVAVPAFQRTFRRLLEKGLYRGESPSNEQIQSVFGMTLSDIWERLLPGASEEAKRKADDWWLQDELDCLAEGMGTLYPEVSEGMEELSSRGWQMWIASNGLGPYVRGVVDTFGLADRLKGIYTAGEQRIAEKDQLVKRLMKQNGISSGWMVGDRRSDIHAGKANGLTVIGCRYPDFPRFGDRGELEGADRIIDHFHQLLDVVGYPAGK</sequence>